<evidence type="ECO:0000256" key="1">
    <source>
        <dbReference type="SAM" id="Coils"/>
    </source>
</evidence>
<dbReference type="Proteomes" id="UP000255234">
    <property type="component" value="Unassembled WGS sequence"/>
</dbReference>
<evidence type="ECO:0000313" key="2">
    <source>
        <dbReference type="EMBL" id="STY71509.1"/>
    </source>
</evidence>
<keyword evidence="1" id="KW-0175">Coiled coil</keyword>
<proteinExistence type="predicted"/>
<dbReference type="EMBL" id="UGPP01000001">
    <property type="protein sequence ID" value="STY71509.1"/>
    <property type="molecule type" value="Genomic_DNA"/>
</dbReference>
<dbReference type="Pfam" id="PF13479">
    <property type="entry name" value="AAA_24"/>
    <property type="match status" value="1"/>
</dbReference>
<dbReference type="AlphaFoldDB" id="A0A378NV06"/>
<dbReference type="InterPro" id="IPR027417">
    <property type="entry name" value="P-loop_NTPase"/>
</dbReference>
<dbReference type="RefSeq" id="WP_115151827.1">
    <property type="nucleotide sequence ID" value="NZ_UGPP01000001.1"/>
</dbReference>
<evidence type="ECO:0000313" key="3">
    <source>
        <dbReference type="Proteomes" id="UP000255234"/>
    </source>
</evidence>
<gene>
    <name evidence="2" type="ORF">NCTC10571_01665</name>
</gene>
<dbReference type="SUPFAM" id="SSF52540">
    <property type="entry name" value="P-loop containing nucleoside triphosphate hydrolases"/>
    <property type="match status" value="1"/>
</dbReference>
<protein>
    <submittedName>
        <fullName evidence="2">Phage nucleotide-binding protein</fullName>
    </submittedName>
</protein>
<sequence>MIKKASEIINTDKKIRLLIAGYPGIGKTTLALSAPKPLLIDVDRGTDRVEARYRTDFIQPDTYEELLEDLVPLNLIDYETLVIDTGGQLIKLMSAYVIKQNAKNGQRDGSLSLKGYGAVGREFARFIDYCYYQLNKHVVIVFHAKEEKDGDNTRLRILVEGQTKDNVWQPMDLGGFMEMQNNVRTIGFTNCERYYAKGTHGIHGVLTIPELNGNQNGFLTNLFHQINENIKAEAKEAEKEKKAYQKIINTIKEATEAITTPNEAMEVLDLINNQKHVLTSEKESKSILFDKTKELGFKWNKLKGEFVNEVSDDTKSA</sequence>
<reference evidence="2 3" key="1">
    <citation type="submission" date="2018-06" db="EMBL/GenBank/DDBJ databases">
        <authorList>
            <consortium name="Pathogen Informatics"/>
            <person name="Doyle S."/>
        </authorList>
    </citation>
    <scope>NUCLEOTIDE SEQUENCE [LARGE SCALE GENOMIC DNA]</scope>
    <source>
        <strain evidence="2 3">NCTC10571</strain>
    </source>
</reference>
<feature type="coiled-coil region" evidence="1">
    <location>
        <begin position="227"/>
        <end position="257"/>
    </location>
</feature>
<name>A0A378NV06_9FIRM</name>
<organism evidence="2 3">
    <name type="scientific">Megamonas hypermegale</name>
    <dbReference type="NCBI Taxonomy" id="158847"/>
    <lineage>
        <taxon>Bacteria</taxon>
        <taxon>Bacillati</taxon>
        <taxon>Bacillota</taxon>
        <taxon>Negativicutes</taxon>
        <taxon>Selenomonadales</taxon>
        <taxon>Selenomonadaceae</taxon>
        <taxon>Megamonas</taxon>
    </lineage>
</organism>
<accession>A0A378NV06</accession>